<accession>A0A167XQM8</accession>
<feature type="compositionally biased region" description="Acidic residues" evidence="5">
    <location>
        <begin position="725"/>
        <end position="739"/>
    </location>
</feature>
<dbReference type="AlphaFoldDB" id="A0A167XQM8"/>
<feature type="transmembrane region" description="Helical" evidence="6">
    <location>
        <begin position="918"/>
        <end position="943"/>
    </location>
</feature>
<evidence type="ECO:0000256" key="6">
    <source>
        <dbReference type="SAM" id="Phobius"/>
    </source>
</evidence>
<dbReference type="PANTHER" id="PTHR42718">
    <property type="entry name" value="MAJOR FACILITATOR SUPERFAMILY MULTIDRUG TRANSPORTER MFSC"/>
    <property type="match status" value="1"/>
</dbReference>
<dbReference type="Proteomes" id="UP000076874">
    <property type="component" value="Unassembled WGS sequence"/>
</dbReference>
<keyword evidence="9" id="KW-1185">Reference proteome</keyword>
<dbReference type="Gene3D" id="1.20.1720.10">
    <property type="entry name" value="Multidrug resistance protein D"/>
    <property type="match status" value="1"/>
</dbReference>
<feature type="transmembrane region" description="Helical" evidence="6">
    <location>
        <begin position="503"/>
        <end position="526"/>
    </location>
</feature>
<dbReference type="Pfam" id="PF07690">
    <property type="entry name" value="MFS_1"/>
    <property type="match status" value="1"/>
</dbReference>
<feature type="transmembrane region" description="Helical" evidence="6">
    <location>
        <begin position="755"/>
        <end position="778"/>
    </location>
</feature>
<dbReference type="InterPro" id="IPR011701">
    <property type="entry name" value="MFS"/>
</dbReference>
<dbReference type="OrthoDB" id="2428527at2759"/>
<dbReference type="CDD" id="cd17476">
    <property type="entry name" value="MFS_Amf1_MDR_like"/>
    <property type="match status" value="1"/>
</dbReference>
<feature type="compositionally biased region" description="Gly residues" evidence="5">
    <location>
        <begin position="160"/>
        <end position="172"/>
    </location>
</feature>
<protein>
    <submittedName>
        <fullName evidence="8">Major facilitator superfamily transporter</fullName>
    </submittedName>
</protein>
<name>A0A167XQM8_9HYPO</name>
<feature type="transmembrane region" description="Helical" evidence="6">
    <location>
        <begin position="685"/>
        <end position="707"/>
    </location>
</feature>
<organism evidence="8 9">
    <name type="scientific">Niveomyces insectorum RCEF 264</name>
    <dbReference type="NCBI Taxonomy" id="1081102"/>
    <lineage>
        <taxon>Eukaryota</taxon>
        <taxon>Fungi</taxon>
        <taxon>Dikarya</taxon>
        <taxon>Ascomycota</taxon>
        <taxon>Pezizomycotina</taxon>
        <taxon>Sordariomycetes</taxon>
        <taxon>Hypocreomycetidae</taxon>
        <taxon>Hypocreales</taxon>
        <taxon>Cordycipitaceae</taxon>
        <taxon>Niveomyces</taxon>
    </lineage>
</organism>
<evidence type="ECO:0000313" key="9">
    <source>
        <dbReference type="Proteomes" id="UP000076874"/>
    </source>
</evidence>
<keyword evidence="4 6" id="KW-0472">Membrane</keyword>
<feature type="domain" description="Major facilitator superfamily (MFS) profile" evidence="7">
    <location>
        <begin position="509"/>
        <end position="1018"/>
    </location>
</feature>
<evidence type="ECO:0000256" key="1">
    <source>
        <dbReference type="ARBA" id="ARBA00004141"/>
    </source>
</evidence>
<sequence>MSSRDRRRSTPLPGNPDTEADFRSATEAMQRAADAMIAATESFRKQFHEHDASPAPARSKDIGSEHSNSNSNSNNETSSGTNSGGAGLGSTGTGTFAGRPRPKPRRRPISYQPYRAPSTNNGDGPASGFPPTTAAAAAATPRPDSTDGSTRSFVGSHTGSVGGNGSGNGNGGSVPPRMAPFPPPVQRKDSVASSSSRNPYFAHRYVRGMPASPPPTTPSPNPHNLPLSAFFTARPGTAPPRDDAGAGPSAAAPLPQIRASSATSDIPTVLLPARLSMQPQQHEVDTNNDTSRPPLPPPSQDGWSAPRLPDVAHVPSRGLSPPVYPGSASHSPVGGRRPSPLSSSYIDLIEAASRIKLKQPYQLGAHAGDFVPRNYSTTSVVQGGGGGTLLEDGETTQVGDAELEAEPERELEPEHEHEDEPEPILKIGRYTYVRSEHGGDLYGNTLIRDDGSRRFTTQPVRHGSLARFGGGGGRGGGDRRSGNAMASPREPKPKRVGPAGFSLVHETLFVLLICLSQVLMLAGIAQALVPAKLMGRSFPDTSPGGLAWYSAAYGLTSGTFVLPAGRLGDIFGHRRLFILGFVWFAVWSLLAGFAQAVQQSGGGGGGGGGGTNPHRGTIFFILCRALQGVGPAMLVPNGQAMLGRTYMPGPRKNVVMSLFGASAPVGFVVGAVMSSLFAVYASWPWAFWTMAAVCVALAAVSVLVLPADAMRLPDGRTAGKNNSGDDSDDDDDVNEDDDSLVLTKKPRPRPPQDSLWVRMDAAGMLLGVTGLVLVNFAFNQAPIVGWATPYTYFLLLIGLLALGAFAYVEAGPAKYPLVPLAAMRATTNFVLGCTAAGWGCFSVWVYYSVQLLENLRGWSPLLTSAAYAPAPVTGLAASLLTGLLFSRGVKPHWVMLTSMVAFFVGSLLFATAGPAQPYWYNAFFSILVMPFGMDMSNPAAIILLSNSVSHAHQGIAASLVVTVVNYSISLALGIAGSVEAGAFDADNLLVGYRAAQYFGLGLGGLGVVLGTAFLCQSYLRTPPPSPASNEKTAA</sequence>
<feature type="transmembrane region" description="Helical" evidence="6">
    <location>
        <begin position="546"/>
        <end position="564"/>
    </location>
</feature>
<keyword evidence="3 6" id="KW-1133">Transmembrane helix</keyword>
<evidence type="ECO:0000313" key="8">
    <source>
        <dbReference type="EMBL" id="OAA65267.1"/>
    </source>
</evidence>
<dbReference type="GO" id="GO:0016020">
    <property type="term" value="C:membrane"/>
    <property type="evidence" value="ECO:0007669"/>
    <property type="project" value="UniProtKB-SubCell"/>
</dbReference>
<dbReference type="PANTHER" id="PTHR42718:SF1">
    <property type="entry name" value="LOW AFFINITY AMMONIUM TRANSPORTER"/>
    <property type="match status" value="1"/>
</dbReference>
<feature type="transmembrane region" description="Helical" evidence="6">
    <location>
        <begin position="576"/>
        <end position="597"/>
    </location>
</feature>
<feature type="compositionally biased region" description="Low complexity" evidence="5">
    <location>
        <begin position="28"/>
        <end position="39"/>
    </location>
</feature>
<feature type="region of interest" description="Disordered" evidence="5">
    <location>
        <begin position="462"/>
        <end position="495"/>
    </location>
</feature>
<dbReference type="PROSITE" id="PS50850">
    <property type="entry name" value="MFS"/>
    <property type="match status" value="1"/>
</dbReference>
<dbReference type="InterPro" id="IPR036259">
    <property type="entry name" value="MFS_trans_sf"/>
</dbReference>
<gene>
    <name evidence="8" type="ORF">SPI_02054</name>
</gene>
<feature type="transmembrane region" description="Helical" evidence="6">
    <location>
        <begin position="955"/>
        <end position="975"/>
    </location>
</feature>
<feature type="compositionally biased region" description="Polar residues" evidence="5">
    <location>
        <begin position="277"/>
        <end position="291"/>
    </location>
</feature>
<feature type="transmembrane region" description="Helical" evidence="6">
    <location>
        <begin position="867"/>
        <end position="886"/>
    </location>
</feature>
<feature type="compositionally biased region" description="Low complexity" evidence="5">
    <location>
        <begin position="245"/>
        <end position="255"/>
    </location>
</feature>
<dbReference type="EMBL" id="AZHD01000003">
    <property type="protein sequence ID" value="OAA65267.1"/>
    <property type="molecule type" value="Genomic_DNA"/>
</dbReference>
<feature type="compositionally biased region" description="Gly residues" evidence="5">
    <location>
        <begin position="82"/>
        <end position="92"/>
    </location>
</feature>
<feature type="transmembrane region" description="Helical" evidence="6">
    <location>
        <begin position="790"/>
        <end position="808"/>
    </location>
</feature>
<reference evidence="8 9" key="1">
    <citation type="journal article" date="2016" name="Genome Biol. Evol.">
        <title>Divergent and convergent evolution of fungal pathogenicity.</title>
        <authorList>
            <person name="Shang Y."/>
            <person name="Xiao G."/>
            <person name="Zheng P."/>
            <person name="Cen K."/>
            <person name="Zhan S."/>
            <person name="Wang C."/>
        </authorList>
    </citation>
    <scope>NUCLEOTIDE SEQUENCE [LARGE SCALE GENOMIC DNA]</scope>
    <source>
        <strain evidence="8 9">RCEF 264</strain>
    </source>
</reference>
<feature type="region of interest" description="Disordered" evidence="5">
    <location>
        <begin position="1"/>
        <end position="340"/>
    </location>
</feature>
<feature type="compositionally biased region" description="Pro residues" evidence="5">
    <location>
        <begin position="211"/>
        <end position="223"/>
    </location>
</feature>
<evidence type="ECO:0000256" key="2">
    <source>
        <dbReference type="ARBA" id="ARBA00022692"/>
    </source>
</evidence>
<feature type="transmembrane region" description="Helical" evidence="6">
    <location>
        <begin position="893"/>
        <end position="912"/>
    </location>
</feature>
<feature type="region of interest" description="Disordered" evidence="5">
    <location>
        <begin position="715"/>
        <end position="748"/>
    </location>
</feature>
<dbReference type="InterPro" id="IPR020846">
    <property type="entry name" value="MFS_dom"/>
</dbReference>
<feature type="transmembrane region" description="Helical" evidence="6">
    <location>
        <begin position="655"/>
        <end position="679"/>
    </location>
</feature>
<evidence type="ECO:0000256" key="4">
    <source>
        <dbReference type="ARBA" id="ARBA00023136"/>
    </source>
</evidence>
<comment type="caution">
    <text evidence="8">The sequence shown here is derived from an EMBL/GenBank/DDBJ whole genome shotgun (WGS) entry which is preliminary data.</text>
</comment>
<feature type="compositionally biased region" description="Low complexity" evidence="5">
    <location>
        <begin position="65"/>
        <end position="81"/>
    </location>
</feature>
<proteinExistence type="predicted"/>
<dbReference type="Gene3D" id="1.20.1250.20">
    <property type="entry name" value="MFS general substrate transporter like domains"/>
    <property type="match status" value="1"/>
</dbReference>
<feature type="compositionally biased region" description="Low complexity" evidence="5">
    <location>
        <begin position="130"/>
        <end position="141"/>
    </location>
</feature>
<feature type="transmembrane region" description="Helical" evidence="6">
    <location>
        <begin position="617"/>
        <end position="635"/>
    </location>
</feature>
<dbReference type="SUPFAM" id="SSF103473">
    <property type="entry name" value="MFS general substrate transporter"/>
    <property type="match status" value="1"/>
</dbReference>
<keyword evidence="2 6" id="KW-0812">Transmembrane</keyword>
<evidence type="ECO:0000256" key="5">
    <source>
        <dbReference type="SAM" id="MobiDB-lite"/>
    </source>
</evidence>
<feature type="transmembrane region" description="Helical" evidence="6">
    <location>
        <begin position="829"/>
        <end position="847"/>
    </location>
</feature>
<comment type="subcellular location">
    <subcellularLocation>
        <location evidence="1">Membrane</location>
        <topology evidence="1">Multi-pass membrane protein</topology>
    </subcellularLocation>
</comment>
<feature type="compositionally biased region" description="Basic and acidic residues" evidence="5">
    <location>
        <begin position="42"/>
        <end position="64"/>
    </location>
</feature>
<evidence type="ECO:0000259" key="7">
    <source>
        <dbReference type="PROSITE" id="PS50850"/>
    </source>
</evidence>
<dbReference type="GO" id="GO:0022857">
    <property type="term" value="F:transmembrane transporter activity"/>
    <property type="evidence" value="ECO:0007669"/>
    <property type="project" value="InterPro"/>
</dbReference>
<evidence type="ECO:0000256" key="3">
    <source>
        <dbReference type="ARBA" id="ARBA00022989"/>
    </source>
</evidence>
<feature type="transmembrane region" description="Helical" evidence="6">
    <location>
        <begin position="995"/>
        <end position="1015"/>
    </location>
</feature>